<name>A0A8X6X7G6_9ARAC</name>
<evidence type="ECO:0000313" key="1">
    <source>
        <dbReference type="EMBL" id="GFY47414.1"/>
    </source>
</evidence>
<accession>A0A8X6X7G6</accession>
<dbReference type="EMBL" id="BMAV01005934">
    <property type="protein sequence ID" value="GFY47414.1"/>
    <property type="molecule type" value="Genomic_DNA"/>
</dbReference>
<keyword evidence="2" id="KW-1185">Reference proteome</keyword>
<proteinExistence type="predicted"/>
<dbReference type="Proteomes" id="UP000886998">
    <property type="component" value="Unassembled WGS sequence"/>
</dbReference>
<protein>
    <submittedName>
        <fullName evidence="1">Uncharacterized protein</fullName>
    </submittedName>
</protein>
<dbReference type="AlphaFoldDB" id="A0A8X6X7G6"/>
<gene>
    <name evidence="1" type="ORF">TNIN_79841</name>
</gene>
<organism evidence="1 2">
    <name type="scientific">Trichonephila inaurata madagascariensis</name>
    <dbReference type="NCBI Taxonomy" id="2747483"/>
    <lineage>
        <taxon>Eukaryota</taxon>
        <taxon>Metazoa</taxon>
        <taxon>Ecdysozoa</taxon>
        <taxon>Arthropoda</taxon>
        <taxon>Chelicerata</taxon>
        <taxon>Arachnida</taxon>
        <taxon>Araneae</taxon>
        <taxon>Araneomorphae</taxon>
        <taxon>Entelegynae</taxon>
        <taxon>Araneoidea</taxon>
        <taxon>Nephilidae</taxon>
        <taxon>Trichonephila</taxon>
        <taxon>Trichonephila inaurata</taxon>
    </lineage>
</organism>
<sequence length="75" mass="8362">MQGKLQEDADEPEHYSNAVNEHLQEVVSEGVGFEEKLPSAFVNSFGKFSFDHFILDNILSEDVADEVDVIMCAAE</sequence>
<reference evidence="1" key="1">
    <citation type="submission" date="2020-08" db="EMBL/GenBank/DDBJ databases">
        <title>Multicomponent nature underlies the extraordinary mechanical properties of spider dragline silk.</title>
        <authorList>
            <person name="Kono N."/>
            <person name="Nakamura H."/>
            <person name="Mori M."/>
            <person name="Yoshida Y."/>
            <person name="Ohtoshi R."/>
            <person name="Malay A.D."/>
            <person name="Moran D.A.P."/>
            <person name="Tomita M."/>
            <person name="Numata K."/>
            <person name="Arakawa K."/>
        </authorList>
    </citation>
    <scope>NUCLEOTIDE SEQUENCE</scope>
</reference>
<evidence type="ECO:0000313" key="2">
    <source>
        <dbReference type="Proteomes" id="UP000886998"/>
    </source>
</evidence>
<comment type="caution">
    <text evidence="1">The sequence shown here is derived from an EMBL/GenBank/DDBJ whole genome shotgun (WGS) entry which is preliminary data.</text>
</comment>